<sequence>MSNLATDLARQLERNKAVTIKHRDFWQLPVWSYAVTFRRVKKYRLDILMRMILHVIDEMPIRRAAAIAELLVVEELFVTDLMEKLLRNQLIQETKTGYVLTPAGKQQLLAGIYEEEQEEEYRDLLFSPTHQTFLVADEEVETHEEAATPFRYAQAYEVPDRHEEQLVEGVKETLADEQEHAEGFVESLNGLVDYDDGELRWVTCYEFRLYDTVEKMTYVRVWNPLVNTWDAFLEAEIEEHEAPSWT</sequence>
<dbReference type="Gene3D" id="1.10.10.10">
    <property type="entry name" value="Winged helix-like DNA-binding domain superfamily/Winged helix DNA-binding domain"/>
    <property type="match status" value="1"/>
</dbReference>
<dbReference type="InterPro" id="IPR036388">
    <property type="entry name" value="WH-like_DNA-bd_sf"/>
</dbReference>
<evidence type="ECO:0000313" key="1">
    <source>
        <dbReference type="EMBL" id="MFC4355450.1"/>
    </source>
</evidence>
<organism evidence="1 2">
    <name type="scientific">Chryseomicrobium palamuruense</name>
    <dbReference type="NCBI Taxonomy" id="682973"/>
    <lineage>
        <taxon>Bacteria</taxon>
        <taxon>Bacillati</taxon>
        <taxon>Bacillota</taxon>
        <taxon>Bacilli</taxon>
        <taxon>Bacillales</taxon>
        <taxon>Caryophanaceae</taxon>
        <taxon>Chryseomicrobium</taxon>
    </lineage>
</organism>
<accession>A0ABV8UYF3</accession>
<evidence type="ECO:0000313" key="2">
    <source>
        <dbReference type="Proteomes" id="UP001595733"/>
    </source>
</evidence>
<dbReference type="Proteomes" id="UP001595733">
    <property type="component" value="Unassembled WGS sequence"/>
</dbReference>
<dbReference type="SUPFAM" id="SSF46785">
    <property type="entry name" value="Winged helix' DNA-binding domain"/>
    <property type="match status" value="1"/>
</dbReference>
<dbReference type="EMBL" id="JBHSEF010000023">
    <property type="protein sequence ID" value="MFC4355450.1"/>
    <property type="molecule type" value="Genomic_DNA"/>
</dbReference>
<reference evidence="2" key="1">
    <citation type="journal article" date="2019" name="Int. J. Syst. Evol. Microbiol.">
        <title>The Global Catalogue of Microorganisms (GCM) 10K type strain sequencing project: providing services to taxonomists for standard genome sequencing and annotation.</title>
        <authorList>
            <consortium name="The Broad Institute Genomics Platform"/>
            <consortium name="The Broad Institute Genome Sequencing Center for Infectious Disease"/>
            <person name="Wu L."/>
            <person name="Ma J."/>
        </authorList>
    </citation>
    <scope>NUCLEOTIDE SEQUENCE [LARGE SCALE GENOMIC DNA]</scope>
    <source>
        <strain evidence="2">CCUG 50353</strain>
    </source>
</reference>
<gene>
    <name evidence="1" type="ORF">ACFO0S_10350</name>
</gene>
<dbReference type="InterPro" id="IPR036390">
    <property type="entry name" value="WH_DNA-bd_sf"/>
</dbReference>
<keyword evidence="2" id="KW-1185">Reference proteome</keyword>
<proteinExistence type="predicted"/>
<protein>
    <submittedName>
        <fullName evidence="1">Uncharacterized protein</fullName>
    </submittedName>
</protein>
<name>A0ABV8UYF3_9BACL</name>
<dbReference type="RefSeq" id="WP_378141931.1">
    <property type="nucleotide sequence ID" value="NZ_JBHSEF010000023.1"/>
</dbReference>
<comment type="caution">
    <text evidence="1">The sequence shown here is derived from an EMBL/GenBank/DDBJ whole genome shotgun (WGS) entry which is preliminary data.</text>
</comment>